<dbReference type="EMBL" id="JARLKY010000059">
    <property type="protein sequence ID" value="MEC0229907.1"/>
    <property type="molecule type" value="Genomic_DNA"/>
</dbReference>
<dbReference type="SUPFAM" id="SSF46689">
    <property type="entry name" value="Homeodomain-like"/>
    <property type="match status" value="2"/>
</dbReference>
<gene>
    <name evidence="6" type="ORF">P4I72_22505</name>
</gene>
<dbReference type="PANTHER" id="PTHR43280">
    <property type="entry name" value="ARAC-FAMILY TRANSCRIPTIONAL REGULATOR"/>
    <property type="match status" value="1"/>
</dbReference>
<evidence type="ECO:0000259" key="5">
    <source>
        <dbReference type="PROSITE" id="PS01124"/>
    </source>
</evidence>
<keyword evidence="4" id="KW-1133">Transmembrane helix</keyword>
<evidence type="ECO:0000313" key="6">
    <source>
        <dbReference type="EMBL" id="MEC0229907.1"/>
    </source>
</evidence>
<dbReference type="PROSITE" id="PS01124">
    <property type="entry name" value="HTH_ARAC_FAMILY_2"/>
    <property type="match status" value="1"/>
</dbReference>
<dbReference type="Proteomes" id="UP001338137">
    <property type="component" value="Unassembled WGS sequence"/>
</dbReference>
<feature type="transmembrane region" description="Helical" evidence="4">
    <location>
        <begin position="12"/>
        <end position="35"/>
    </location>
</feature>
<evidence type="ECO:0000256" key="1">
    <source>
        <dbReference type="ARBA" id="ARBA00023015"/>
    </source>
</evidence>
<dbReference type="PROSITE" id="PS00041">
    <property type="entry name" value="HTH_ARAC_FAMILY_1"/>
    <property type="match status" value="1"/>
</dbReference>
<comment type="caution">
    <text evidence="6">The sequence shown here is derived from an EMBL/GenBank/DDBJ whole genome shotgun (WGS) entry which is preliminary data.</text>
</comment>
<accession>A0ABU6G6W6</accession>
<dbReference type="Gene3D" id="1.10.10.60">
    <property type="entry name" value="Homeodomain-like"/>
    <property type="match status" value="2"/>
</dbReference>
<keyword evidence="4" id="KW-0472">Membrane</keyword>
<feature type="domain" description="HTH araC/xylS-type" evidence="5">
    <location>
        <begin position="668"/>
        <end position="765"/>
    </location>
</feature>
<dbReference type="Pfam" id="PF12833">
    <property type="entry name" value="HTH_18"/>
    <property type="match status" value="1"/>
</dbReference>
<keyword evidence="7" id="KW-1185">Reference proteome</keyword>
<evidence type="ECO:0000256" key="4">
    <source>
        <dbReference type="SAM" id="Phobius"/>
    </source>
</evidence>
<sequence length="771" mass="88240">MQKRRGSFYRNSLVMIMLIASIPGVVMGFIIYWTVTNKIEGELQRLHHNKIIQQEKNIEAQFANLEMTFSHWAFEPNLGVKLKNLSFATDFEQVHELYRTLLIIEGSNPMIEKAALYIGSPRPVLMNKEGYDYQVNPGVLEQYKALMKREKSIYWMDAAGLPGAPKSSDGTSLALVNKLPGGPTEPYGLLIATLNKDRLEEQLKTLNPLGEGSTLLLNGDKQWKISSNGHRTNLDMALENEYESRGSKEDSFLFSYEKAVYSVSISQFNRLGNTWVFLSAEPLSSITSPVLLISKVILFVSIGGLLLSLLLSWMGSRRIYSPLDSLFRKLSGGHGREEYRNEFEWIEMKWDSLTKEGENLRSRLNLQLPVLREGFLMQLVQGYLFEFTEANIKERLKQFDLDSENKQIGAMVVQMRGLNWEKGARFSQGDEELVAFAVGNIAKELGENMGMPCDVLNFHDSSLGMFLTMPQEWSPERTKAWMRDFGNEMLQIIQKILKLQAVIVMGNTTTQISHVPYLFEETRQLLNYWDLKDTNELIDVVQFHKTSSQLAFPYNFMLEKELIHAIRIGSGEEAVKLARQFMDELTSAGLKKLVIQQGINQLLGSIQHNMLQSGINPIRMFEGANLFQELNQLNELGEMLRWLETRVVGAYVQEMVGKQDFQLKQFIETVMLYIQENYRTNLSLESCADHFGTSPYTLSRGIKQVTGINFIDFLTNLRIDQAKELLRTTTMKINEIADQVGYQHTYFNRIFKKAEGVSPSQYRDSVQKDYA</sequence>
<organism evidence="6 7">
    <name type="scientific">Paenibacillus alba</name>
    <dbReference type="NCBI Taxonomy" id="1197127"/>
    <lineage>
        <taxon>Bacteria</taxon>
        <taxon>Bacillati</taxon>
        <taxon>Bacillota</taxon>
        <taxon>Bacilli</taxon>
        <taxon>Bacillales</taxon>
        <taxon>Paenibacillaceae</taxon>
        <taxon>Paenibacillus</taxon>
    </lineage>
</organism>
<dbReference type="PANTHER" id="PTHR43280:SF28">
    <property type="entry name" value="HTH-TYPE TRANSCRIPTIONAL ACTIVATOR RHAS"/>
    <property type="match status" value="1"/>
</dbReference>
<dbReference type="InterPro" id="IPR009057">
    <property type="entry name" value="Homeodomain-like_sf"/>
</dbReference>
<dbReference type="SMART" id="SM00342">
    <property type="entry name" value="HTH_ARAC"/>
    <property type="match status" value="1"/>
</dbReference>
<dbReference type="InterPro" id="IPR018062">
    <property type="entry name" value="HTH_AraC-typ_CS"/>
</dbReference>
<proteinExistence type="predicted"/>
<name>A0ABU6G6W6_9BACL</name>
<reference evidence="6 7" key="1">
    <citation type="submission" date="2023-03" db="EMBL/GenBank/DDBJ databases">
        <title>Bacillus Genome Sequencing.</title>
        <authorList>
            <person name="Dunlap C."/>
        </authorList>
    </citation>
    <scope>NUCLEOTIDE SEQUENCE [LARGE SCALE GENOMIC DNA]</scope>
    <source>
        <strain evidence="6 7">BD-533</strain>
    </source>
</reference>
<protein>
    <submittedName>
        <fullName evidence="6">Helix-turn-helix transcriptional regulator</fullName>
    </submittedName>
</protein>
<keyword evidence="4" id="KW-0812">Transmembrane</keyword>
<keyword evidence="3" id="KW-0804">Transcription</keyword>
<dbReference type="RefSeq" id="WP_326073957.1">
    <property type="nucleotide sequence ID" value="NZ_JARLKY010000059.1"/>
</dbReference>
<evidence type="ECO:0000256" key="2">
    <source>
        <dbReference type="ARBA" id="ARBA00023125"/>
    </source>
</evidence>
<evidence type="ECO:0000256" key="3">
    <source>
        <dbReference type="ARBA" id="ARBA00023163"/>
    </source>
</evidence>
<dbReference type="InterPro" id="IPR018060">
    <property type="entry name" value="HTH_AraC"/>
</dbReference>
<keyword evidence="2" id="KW-0238">DNA-binding</keyword>
<evidence type="ECO:0000313" key="7">
    <source>
        <dbReference type="Proteomes" id="UP001338137"/>
    </source>
</evidence>
<keyword evidence="1" id="KW-0805">Transcription regulation</keyword>